<keyword evidence="2" id="KW-1185">Reference proteome</keyword>
<dbReference type="EMBL" id="JBJJXI010000128">
    <property type="protein sequence ID" value="KAL3388715.1"/>
    <property type="molecule type" value="Genomic_DNA"/>
</dbReference>
<dbReference type="PANTHER" id="PTHR31912">
    <property type="entry name" value="IP13529P"/>
    <property type="match status" value="1"/>
</dbReference>
<proteinExistence type="predicted"/>
<sequence>MDYNNLFNHILSFVIILYGQPSFPRKIVDMVFNFLINFICKHFCSSLENSIIDIVNTSTSRSEIKVKIRECFKLHVNIFDNFHTEKKRFGFLQGKGYIEPKTFKVRNTFSVIIKMNETVFVETPVVAYYIPLKHTLTYFLNIPHLAKQLINHVEKLRSENDIVSNIIQAKFWKNSIVIRINNEYVLPLFIYFDDIESGNPLGSHSGKNKFGLLYSSIACLPPHMASLLDCILFTMIIRFEDMKQCSNASIFKEIIEQLNELRETGILVEIDNVVFTFKFQTVLITGDNLGLNSICGMVESFRAIHFCRICTADSYQCSTLTTEDKSLLRTRESYKEELLKANTVETSLKEGCVFNQLNGFHIVTLLFHDILEGVCIYVIRSVLYELIFVSKLFTLEFLNLRIQEFNLQSDDTNKPPPITLNRFKEKLNLKYSASEMLFLTRYLGVIIGDKVPHDNEHWQLYIYLRKIVDILMSPRTTIEFIKGLSQLIKQLNTTYIHFYNALKPKFHFLTHYPSIIYSFGPCIHYWAMRYESRHRDIKANAVATNSHKNLLKTIAQKQALQLCRTYEIFEKQSNIVFESNDNVDYNKVRINGSDFKIGSFIVLSLKEPEVKFGKILNIKKIDFTNEEASVEFFVKVFEEVFFDDHVMAYVISETDECKTVSLNNIPSMPTVTFLPKDDTLYIIPKYIL</sequence>
<protein>
    <submittedName>
        <fullName evidence="1">Uncharacterized protein</fullName>
    </submittedName>
</protein>
<reference evidence="1 2" key="1">
    <citation type="journal article" date="2024" name="bioRxiv">
        <title>A reference genome for Trichogramma kaykai: A tiny desert-dwelling parasitoid wasp with competing sex-ratio distorters.</title>
        <authorList>
            <person name="Culotta J."/>
            <person name="Lindsey A.R."/>
        </authorList>
    </citation>
    <scope>NUCLEOTIDE SEQUENCE [LARGE SCALE GENOMIC DNA]</scope>
    <source>
        <strain evidence="1 2">KSX58</strain>
    </source>
</reference>
<accession>A0ABD2W6N9</accession>
<gene>
    <name evidence="1" type="ORF">TKK_016146</name>
</gene>
<evidence type="ECO:0000313" key="1">
    <source>
        <dbReference type="EMBL" id="KAL3388715.1"/>
    </source>
</evidence>
<organism evidence="1 2">
    <name type="scientific">Trichogramma kaykai</name>
    <dbReference type="NCBI Taxonomy" id="54128"/>
    <lineage>
        <taxon>Eukaryota</taxon>
        <taxon>Metazoa</taxon>
        <taxon>Ecdysozoa</taxon>
        <taxon>Arthropoda</taxon>
        <taxon>Hexapoda</taxon>
        <taxon>Insecta</taxon>
        <taxon>Pterygota</taxon>
        <taxon>Neoptera</taxon>
        <taxon>Endopterygota</taxon>
        <taxon>Hymenoptera</taxon>
        <taxon>Apocrita</taxon>
        <taxon>Proctotrupomorpha</taxon>
        <taxon>Chalcidoidea</taxon>
        <taxon>Trichogrammatidae</taxon>
        <taxon>Trichogramma</taxon>
    </lineage>
</organism>
<dbReference type="PANTHER" id="PTHR31912:SF34">
    <property type="entry name" value="NOTOCHORD-RELATED PROTEIN"/>
    <property type="match status" value="1"/>
</dbReference>
<name>A0ABD2W6N9_9HYME</name>
<evidence type="ECO:0000313" key="2">
    <source>
        <dbReference type="Proteomes" id="UP001627154"/>
    </source>
</evidence>
<dbReference type="Proteomes" id="UP001627154">
    <property type="component" value="Unassembled WGS sequence"/>
</dbReference>
<comment type="caution">
    <text evidence="1">The sequence shown here is derived from an EMBL/GenBank/DDBJ whole genome shotgun (WGS) entry which is preliminary data.</text>
</comment>
<dbReference type="AlphaFoldDB" id="A0ABD2W6N9"/>